<evidence type="ECO:0000313" key="2">
    <source>
        <dbReference type="Proteomes" id="UP000191116"/>
    </source>
</evidence>
<protein>
    <recommendedName>
        <fullName evidence="3">LPP20 lipoprotein</fullName>
    </recommendedName>
</protein>
<evidence type="ECO:0008006" key="3">
    <source>
        <dbReference type="Google" id="ProtNLM"/>
    </source>
</evidence>
<reference evidence="1 2" key="1">
    <citation type="submission" date="2017-02" db="EMBL/GenBank/DDBJ databases">
        <authorList>
            <person name="Peterson S.W."/>
        </authorList>
    </citation>
    <scope>NUCLEOTIDE SEQUENCE [LARGE SCALE GENOMIC DNA]</scope>
    <source>
        <strain evidence="1 2">CECT 9189</strain>
    </source>
</reference>
<dbReference type="EMBL" id="FUWP01000031">
    <property type="protein sequence ID" value="SKA55601.1"/>
    <property type="molecule type" value="Genomic_DNA"/>
</dbReference>
<accession>A0A1T4UT26</accession>
<sequence length="198" mass="22401">MNNITLITMLSIGLIGCSTSPLERHEKLVEKQFEQREDRVDEVIDNIPDWYVQVPQPTGSGFYAAGTSTGRLLKTSVMKSTLDAEFALAKQYKQLVSGNERSFVRESGEGDNAQLQSEAQQVVDKLVKEVDLSGYKVIDKLIQKEGVTYRSYVLLYMPYDANNLVKMARKTTRIAAQEAYDELDRRIIESDSRVNDSH</sequence>
<gene>
    <name evidence="1" type="ORF">CZ814_03630</name>
</gene>
<dbReference type="AlphaFoldDB" id="A0A1T4UT26"/>
<dbReference type="Proteomes" id="UP000191116">
    <property type="component" value="Unassembled WGS sequence"/>
</dbReference>
<organism evidence="1 2">
    <name type="scientific">Photobacterium toruni</name>
    <dbReference type="NCBI Taxonomy" id="1935446"/>
    <lineage>
        <taxon>Bacteria</taxon>
        <taxon>Pseudomonadati</taxon>
        <taxon>Pseudomonadota</taxon>
        <taxon>Gammaproteobacteria</taxon>
        <taxon>Vibrionales</taxon>
        <taxon>Vibrionaceae</taxon>
        <taxon>Photobacterium</taxon>
    </lineage>
</organism>
<name>A0A1T4UT26_9GAMM</name>
<evidence type="ECO:0000313" key="1">
    <source>
        <dbReference type="EMBL" id="SKA55601.1"/>
    </source>
</evidence>
<proteinExistence type="predicted"/>